<dbReference type="RefSeq" id="XP_012815055.1">
    <property type="nucleotide sequence ID" value="XM_012959601.3"/>
</dbReference>
<protein>
    <submittedName>
        <fullName evidence="5">Chromosome 3 C15orf65 homolog</fullName>
    </submittedName>
    <submittedName>
        <fullName evidence="7">Uncharacterized protein C15orf65 homolog</fullName>
    </submittedName>
</protein>
<reference evidence="5" key="1">
    <citation type="journal article" date="2010" name="Science">
        <title>The genome of the Western clawed frog Xenopus tropicalis.</title>
        <authorList>
            <person name="Hellsten U."/>
            <person name="Harland R.M."/>
            <person name="Gilchrist M.J."/>
            <person name="Hendrix D."/>
            <person name="Jurka J."/>
            <person name="Kapitonov V."/>
            <person name="Ovcharenko I."/>
            <person name="Putnam N.H."/>
            <person name="Shu S."/>
            <person name="Taher L."/>
            <person name="Blitz I.L."/>
            <person name="Blumberg B."/>
            <person name="Dichmann D.S."/>
            <person name="Dubchak I."/>
            <person name="Amaya E."/>
            <person name="Detter J.C."/>
            <person name="Fletcher R."/>
            <person name="Gerhard D.S."/>
            <person name="Goodstein D."/>
            <person name="Graves T."/>
            <person name="Grigoriev I.V."/>
            <person name="Grimwood J."/>
            <person name="Kawashima T."/>
            <person name="Lindquist E."/>
            <person name="Lucas S.M."/>
            <person name="Mead P.E."/>
            <person name="Mitros T."/>
            <person name="Ogino H."/>
            <person name="Ohta Y."/>
            <person name="Poliakov A.V."/>
            <person name="Pollet N."/>
            <person name="Robert J."/>
            <person name="Salamov A."/>
            <person name="Sater A.K."/>
            <person name="Schmutz J."/>
            <person name="Terry A."/>
            <person name="Vize P.D."/>
            <person name="Warren W.C."/>
            <person name="Wells D."/>
            <person name="Wills A."/>
            <person name="Wilson R.K."/>
            <person name="Zimmerman L.B."/>
            <person name="Zorn A.M."/>
            <person name="Grainger R."/>
            <person name="Grammer T."/>
            <person name="Khokha M.K."/>
            <person name="Richardson P.M."/>
            <person name="Rokhsar D.S."/>
        </authorList>
    </citation>
    <scope>NUCLEOTIDE SEQUENCE [LARGE SCALE GENOMIC DNA]</scope>
    <source>
        <strain evidence="5">Nigerian</strain>
    </source>
</reference>
<evidence type="ECO:0000256" key="3">
    <source>
        <dbReference type="ARBA" id="ARBA00023212"/>
    </source>
</evidence>
<organism evidence="5">
    <name type="scientific">Xenopus tropicalis</name>
    <name type="common">Western clawed frog</name>
    <name type="synonym">Silurana tropicalis</name>
    <dbReference type="NCBI Taxonomy" id="8364"/>
    <lineage>
        <taxon>Eukaryota</taxon>
        <taxon>Metazoa</taxon>
        <taxon>Chordata</taxon>
        <taxon>Craniata</taxon>
        <taxon>Vertebrata</taxon>
        <taxon>Euteleostomi</taxon>
        <taxon>Amphibia</taxon>
        <taxon>Batrachia</taxon>
        <taxon>Anura</taxon>
        <taxon>Pipoidea</taxon>
        <taxon>Pipidae</taxon>
        <taxon>Xenopodinae</taxon>
        <taxon>Xenopus</taxon>
        <taxon>Silurana</taxon>
    </lineage>
</organism>
<dbReference type="GO" id="GO:0005879">
    <property type="term" value="C:axonemal microtubule"/>
    <property type="evidence" value="ECO:0007669"/>
    <property type="project" value="InterPro"/>
</dbReference>
<evidence type="ECO:0000313" key="6">
    <source>
        <dbReference type="Proteomes" id="UP000008143"/>
    </source>
</evidence>
<keyword evidence="6" id="KW-1185">Reference proteome</keyword>
<dbReference type="Pfam" id="PF14892">
    <property type="entry name" value="PIRC1_2"/>
    <property type="match status" value="1"/>
</dbReference>
<dbReference type="OrthoDB" id="546383at2759"/>
<dbReference type="OMA" id="PVFSCMT"/>
<dbReference type="Ensembl" id="ENSXETT00000069179">
    <property type="protein sequence ID" value="ENSXETP00000076047"/>
    <property type="gene ID" value="ENSXETG00000036765"/>
</dbReference>
<keyword evidence="3" id="KW-0206">Cytoskeleton</keyword>
<reference evidence="7" key="3">
    <citation type="submission" date="2025-04" db="UniProtKB">
        <authorList>
            <consortium name="RefSeq"/>
        </authorList>
    </citation>
    <scope>IDENTIFICATION</scope>
    <source>
        <strain evidence="7">Nigerian</strain>
        <tissue evidence="7">Liver and blood</tissue>
    </source>
</reference>
<dbReference type="AlphaFoldDB" id="A0A6I8QUS5"/>
<evidence type="ECO:0000256" key="1">
    <source>
        <dbReference type="ARBA" id="ARBA00004430"/>
    </source>
</evidence>
<dbReference type="PANTHER" id="PTHR20899:SF4">
    <property type="entry name" value="PIERCER OF MICROTUBULE WALL 2 PROTEIN"/>
    <property type="match status" value="1"/>
</dbReference>
<accession>A0A6I8QUS5</accession>
<dbReference type="AGR" id="Xenbase:XB-GENE-29076931"/>
<dbReference type="Proteomes" id="UP000008143">
    <property type="component" value="Chromosome 3"/>
</dbReference>
<proteinExistence type="predicted"/>
<gene>
    <name evidence="8" type="primary">pierce2</name>
    <name evidence="5 7" type="synonym">c3h15orf65</name>
</gene>
<name>A0A6I8QUS5_XENTR</name>
<comment type="subcellular location">
    <subcellularLocation>
        <location evidence="1">Cytoplasm</location>
        <location evidence="1">Cytoskeleton</location>
        <location evidence="1">Cilium axoneme</location>
    </subcellularLocation>
</comment>
<reference evidence="5" key="2">
    <citation type="submission" date="2020-05" db="UniProtKB">
        <authorList>
            <consortium name="Ensembl"/>
        </authorList>
    </citation>
    <scope>IDENTIFICATION</scope>
</reference>
<evidence type="ECO:0000256" key="2">
    <source>
        <dbReference type="ARBA" id="ARBA00022490"/>
    </source>
</evidence>
<evidence type="ECO:0000313" key="5">
    <source>
        <dbReference type="Ensembl" id="ENSXETP00000076047"/>
    </source>
</evidence>
<keyword evidence="2" id="KW-0963">Cytoplasm</keyword>
<dbReference type="InterPro" id="IPR026507">
    <property type="entry name" value="PIRC1/2"/>
</dbReference>
<evidence type="ECO:0000313" key="8">
    <source>
        <dbReference type="Xenbase" id="XB-GENE-29076931"/>
    </source>
</evidence>
<dbReference type="GeneID" id="105946776"/>
<dbReference type="PANTHER" id="PTHR20899">
    <property type="entry name" value="PIERCE HOMOLOG"/>
    <property type="match status" value="1"/>
</dbReference>
<dbReference type="GO" id="GO:0035082">
    <property type="term" value="P:axoneme assembly"/>
    <property type="evidence" value="ECO:0007669"/>
    <property type="project" value="InterPro"/>
</dbReference>
<keyword evidence="4" id="KW-0966">Cell projection</keyword>
<dbReference type="KEGG" id="xtr:105946776"/>
<evidence type="ECO:0000313" key="7">
    <source>
        <dbReference type="RefSeq" id="XP_012815055.1"/>
    </source>
</evidence>
<dbReference type="Xenbase" id="XB-GENE-29076931">
    <property type="gene designation" value="pierce2"/>
</dbReference>
<dbReference type="Bgee" id="ENSXETG00000036765">
    <property type="expression patterns" value="Expressed in testis and 12 other cell types or tissues"/>
</dbReference>
<sequence>MGCALVGGEGLVSYELREVVLPRQLQAKRNIQSAGWLASEVPGPVAPRNPEKARSIRPAILNMTSVQQTTPGSTAEKVQDKNVHPCVNPGNPVFSCMTTPVIPTSYMFQAKQQNILFKTSSSEYGALRPTYETAPCSHHPVSQRFSQHLGQCGMYRNHSFNTMIDRSRVHDCPNLQSTL</sequence>
<dbReference type="CTD" id="145788"/>
<evidence type="ECO:0000256" key="4">
    <source>
        <dbReference type="ARBA" id="ARBA00023273"/>
    </source>
</evidence>
<dbReference type="GeneTree" id="ENSGT00940000154745"/>